<evidence type="ECO:0000313" key="1">
    <source>
        <dbReference type="EMBL" id="MCS0583738.1"/>
    </source>
</evidence>
<evidence type="ECO:0008006" key="3">
    <source>
        <dbReference type="Google" id="ProtNLM"/>
    </source>
</evidence>
<dbReference type="EMBL" id="JANUGW010000015">
    <property type="protein sequence ID" value="MCS0583738.1"/>
    <property type="molecule type" value="Genomic_DNA"/>
</dbReference>
<proteinExistence type="predicted"/>
<organism evidence="1 2">
    <name type="scientific">Massilia pinisoli</name>
    <dbReference type="NCBI Taxonomy" id="1772194"/>
    <lineage>
        <taxon>Bacteria</taxon>
        <taxon>Pseudomonadati</taxon>
        <taxon>Pseudomonadota</taxon>
        <taxon>Betaproteobacteria</taxon>
        <taxon>Burkholderiales</taxon>
        <taxon>Oxalobacteraceae</taxon>
        <taxon>Telluria group</taxon>
        <taxon>Massilia</taxon>
    </lineage>
</organism>
<gene>
    <name evidence="1" type="ORF">NX784_19265</name>
</gene>
<sequence length="157" mass="16085">MSNSYFRTACTVALMAATSGCVTTMGETPTQQLEVHTILDHREVAGVGCVLSNAAGRWFVVAPGRVTVERSRSPLTIDCARAGTGDAREVAVAHATSFFDSDRLIGNIIVSAGGAPYINANDGSGVAYQSTLTVLMHPAPAAAGTPGASGENGNVVF</sequence>
<reference evidence="1 2" key="1">
    <citation type="submission" date="2022-08" db="EMBL/GenBank/DDBJ databases">
        <title>Reclassification of Massilia species as members of the genera Telluria, Duganella, Pseudoduganella, Mokoshia gen. nov. and Zemynaea gen. nov. using orthogonal and non-orthogonal genome-based approaches.</title>
        <authorList>
            <person name="Bowman J.P."/>
        </authorList>
    </citation>
    <scope>NUCLEOTIDE SEQUENCE [LARGE SCALE GENOMIC DNA]</scope>
    <source>
        <strain evidence="1 2">JCM 31316</strain>
    </source>
</reference>
<name>A0ABT1ZUX5_9BURK</name>
<accession>A0ABT1ZUX5</accession>
<dbReference type="Proteomes" id="UP001204151">
    <property type="component" value="Unassembled WGS sequence"/>
</dbReference>
<protein>
    <recommendedName>
        <fullName evidence="3">Secreted protein</fullName>
    </recommendedName>
</protein>
<evidence type="ECO:0000313" key="2">
    <source>
        <dbReference type="Proteomes" id="UP001204151"/>
    </source>
</evidence>
<dbReference type="PROSITE" id="PS51257">
    <property type="entry name" value="PROKAR_LIPOPROTEIN"/>
    <property type="match status" value="1"/>
</dbReference>
<comment type="caution">
    <text evidence="1">The sequence shown here is derived from an EMBL/GenBank/DDBJ whole genome shotgun (WGS) entry which is preliminary data.</text>
</comment>
<keyword evidence="2" id="KW-1185">Reference proteome</keyword>
<dbReference type="RefSeq" id="WP_258818313.1">
    <property type="nucleotide sequence ID" value="NZ_JANUGW010000015.1"/>
</dbReference>